<evidence type="ECO:0000256" key="5">
    <source>
        <dbReference type="ARBA" id="ARBA00023136"/>
    </source>
</evidence>
<evidence type="ECO:0000256" key="6">
    <source>
        <dbReference type="ARBA" id="ARBA00023242"/>
    </source>
</evidence>
<dbReference type="PANTHER" id="PTHR13428">
    <property type="entry name" value="INNER NUCLEAR MEMBRANE PROTEIN MAN1 LEM DOMAIN CONTAINING PROTEIN"/>
    <property type="match status" value="1"/>
</dbReference>
<feature type="transmembrane region" description="Helical" evidence="8">
    <location>
        <begin position="293"/>
        <end position="312"/>
    </location>
</feature>
<dbReference type="Gene3D" id="1.10.10.1180">
    <property type="entry name" value="MAN1, winged-helix domain"/>
    <property type="match status" value="1"/>
</dbReference>
<keyword evidence="11" id="KW-1185">Reference proteome</keyword>
<feature type="compositionally biased region" description="Polar residues" evidence="7">
    <location>
        <begin position="99"/>
        <end position="113"/>
    </location>
</feature>
<evidence type="ECO:0000313" key="11">
    <source>
        <dbReference type="Proteomes" id="UP000192247"/>
    </source>
</evidence>
<reference evidence="10 11" key="1">
    <citation type="journal article" date="2017" name="Gigascience">
        <title>Draft genome of the honey bee ectoparasitic mite, Tropilaelaps mercedesae, is shaped by the parasitic life history.</title>
        <authorList>
            <person name="Dong X."/>
            <person name="Armstrong S.D."/>
            <person name="Xia D."/>
            <person name="Makepeace B.L."/>
            <person name="Darby A.C."/>
            <person name="Kadowaki T."/>
        </authorList>
    </citation>
    <scope>NUCLEOTIDE SEQUENCE [LARGE SCALE GENOMIC DNA]</scope>
    <source>
        <strain evidence="10">Wuxi-XJTLU</strain>
    </source>
</reference>
<evidence type="ECO:0000256" key="8">
    <source>
        <dbReference type="SAM" id="Phobius"/>
    </source>
</evidence>
<keyword evidence="6" id="KW-0539">Nucleus</keyword>
<evidence type="ECO:0000256" key="3">
    <source>
        <dbReference type="ARBA" id="ARBA00022692"/>
    </source>
</evidence>
<dbReference type="PANTHER" id="PTHR13428:SF12">
    <property type="entry name" value="INNER NUCLEAR MEMBRANE PROTEIN MAN1"/>
    <property type="match status" value="1"/>
</dbReference>
<accession>A0A1V9XSF8</accession>
<feature type="region of interest" description="Disordered" evidence="7">
    <location>
        <begin position="256"/>
        <end position="283"/>
    </location>
</feature>
<evidence type="ECO:0000256" key="4">
    <source>
        <dbReference type="ARBA" id="ARBA00022989"/>
    </source>
</evidence>
<dbReference type="InterPro" id="IPR011015">
    <property type="entry name" value="LEM/LEM-like_dom_sf"/>
</dbReference>
<feature type="compositionally biased region" description="Low complexity" evidence="7">
    <location>
        <begin position="49"/>
        <end position="63"/>
    </location>
</feature>
<dbReference type="InterPro" id="IPR018996">
    <property type="entry name" value="Man1/Src1-like_C"/>
</dbReference>
<protein>
    <submittedName>
        <fullName evidence="10">Inner nuclear membrane protein Man1-like</fullName>
    </submittedName>
</protein>
<dbReference type="AlphaFoldDB" id="A0A1V9XSF8"/>
<feature type="domain" description="LEM" evidence="9">
    <location>
        <begin position="1"/>
        <end position="41"/>
    </location>
</feature>
<feature type="region of interest" description="Disordered" evidence="7">
    <location>
        <begin position="178"/>
        <end position="232"/>
    </location>
</feature>
<feature type="compositionally biased region" description="Low complexity" evidence="7">
    <location>
        <begin position="139"/>
        <end position="155"/>
    </location>
</feature>
<dbReference type="GO" id="GO:0030514">
    <property type="term" value="P:negative regulation of BMP signaling pathway"/>
    <property type="evidence" value="ECO:0007669"/>
    <property type="project" value="TreeGrafter"/>
</dbReference>
<dbReference type="GO" id="GO:0031490">
    <property type="term" value="F:chromatin DNA binding"/>
    <property type="evidence" value="ECO:0007669"/>
    <property type="project" value="TreeGrafter"/>
</dbReference>
<keyword evidence="3 8" id="KW-0812">Transmembrane</keyword>
<dbReference type="GO" id="GO:0005637">
    <property type="term" value="C:nuclear inner membrane"/>
    <property type="evidence" value="ECO:0007669"/>
    <property type="project" value="UniProtKB-SubCell"/>
</dbReference>
<dbReference type="STRING" id="418985.A0A1V9XSF8"/>
<sequence>MAISDEELRDRLTSLGCDVGPIDDTTRPLYIAMLKRREGTEKSGRLSRSNKTTSNWISNTSTTYQTPSPAKPRSSGRTRSRRSQAFSSDDEEPVEAPASTKQPSTFNFRSNHAASYRRTLDSDNSSTPATSTMYPSPIEASSGSFEDSGSESGQSLFSVGLSPVRAEIPSLSLISRSNKYTRRPLHPQNNNSGNNINNSTGNHTGDNYQPLTSTGGTANGFSGDELDDPQQHHNYRSMSIFGSVRNKAIPSLYSTASQSTYSSGGTHGGMRTFRRSQPTPVTGGARSHFIPKLLIGVTAFFFVGLAILYYRLGVYATSSTGTVVPNAAEEIKHMTCAEQSIAGGNKTNVVNEEGYTCIRQELFKESLTAAKEIQMLLAEKKYAQICGQGDADLDEEGELSYEKAARFIKKSLDDEIFSGAVYLIRENPSWGVEISRDNKDSFLMPLYPAPFWCRLQRAVMQMFLQTVLFVIFIVLVACTYWVFQNRKINLRKRRRQINGFVEDITDLLTNNAADNPDTPYLPILEIRDKLLPSAATSRSMAQLWQEVEEKFEGAECARVAREKQRVRGEWFQVWRWLPPPTMSNGQWGMGSKVWQGKAFDGSSAGEPLTNCLKIKNMFNKLEERGEGWVRDVERELISKCGPNHGIVHMHVAEDSPDGIVYAKMVSHGAAGEVYRKLHGSWFDRRLVTAKYLREKRYHEKFPESINLSSQMEL</sequence>
<dbReference type="InterPro" id="IPR035979">
    <property type="entry name" value="RBD_domain_sf"/>
</dbReference>
<dbReference type="InterPro" id="IPR041885">
    <property type="entry name" value="MAN1_winged_helix_dom"/>
</dbReference>
<evidence type="ECO:0000256" key="2">
    <source>
        <dbReference type="ARBA" id="ARBA00022553"/>
    </source>
</evidence>
<dbReference type="SUPFAM" id="SSF63451">
    <property type="entry name" value="LEM domain"/>
    <property type="match status" value="1"/>
</dbReference>
<feature type="compositionally biased region" description="Polar residues" evidence="7">
    <location>
        <begin position="122"/>
        <end position="134"/>
    </location>
</feature>
<dbReference type="InParanoid" id="A0A1V9XSF8"/>
<dbReference type="InterPro" id="IPR003887">
    <property type="entry name" value="LEM_dom"/>
</dbReference>
<evidence type="ECO:0000256" key="7">
    <source>
        <dbReference type="SAM" id="MobiDB-lite"/>
    </source>
</evidence>
<feature type="compositionally biased region" description="Basic and acidic residues" evidence="7">
    <location>
        <begin position="1"/>
        <end position="12"/>
    </location>
</feature>
<evidence type="ECO:0000259" key="9">
    <source>
        <dbReference type="PROSITE" id="PS50954"/>
    </source>
</evidence>
<dbReference type="Pfam" id="PF03020">
    <property type="entry name" value="LEM"/>
    <property type="match status" value="1"/>
</dbReference>
<evidence type="ECO:0000313" key="10">
    <source>
        <dbReference type="EMBL" id="OQR76373.1"/>
    </source>
</evidence>
<dbReference type="Gene3D" id="3.30.70.330">
    <property type="match status" value="1"/>
</dbReference>
<feature type="region of interest" description="Disordered" evidence="7">
    <location>
        <begin position="1"/>
        <end position="23"/>
    </location>
</feature>
<feature type="compositionally biased region" description="Low complexity" evidence="7">
    <location>
        <begin position="189"/>
        <end position="202"/>
    </location>
</feature>
<dbReference type="FunCoup" id="A0A1V9XSF8">
    <property type="interactions" value="1138"/>
</dbReference>
<comment type="caution">
    <text evidence="10">The sequence shown here is derived from an EMBL/GenBank/DDBJ whole genome shotgun (WGS) entry which is preliminary data.</text>
</comment>
<comment type="subcellular location">
    <subcellularLocation>
        <location evidence="1">Nucleus inner membrane</location>
        <topology evidence="1">Multi-pass membrane protein</topology>
    </subcellularLocation>
</comment>
<dbReference type="OrthoDB" id="118234at2759"/>
<proteinExistence type="predicted"/>
<feature type="compositionally biased region" description="Basic and acidic residues" evidence="7">
    <location>
        <begin position="35"/>
        <end position="44"/>
    </location>
</feature>
<gene>
    <name evidence="10" type="ORF">BIW11_07820</name>
</gene>
<dbReference type="SUPFAM" id="SSF54928">
    <property type="entry name" value="RNA-binding domain, RBD"/>
    <property type="match status" value="1"/>
</dbReference>
<feature type="region of interest" description="Disordered" evidence="7">
    <location>
        <begin position="35"/>
        <end position="156"/>
    </location>
</feature>
<keyword evidence="5 8" id="KW-0472">Membrane</keyword>
<dbReference type="Pfam" id="PF09402">
    <property type="entry name" value="MSC"/>
    <property type="match status" value="1"/>
</dbReference>
<dbReference type="Gene3D" id="1.10.720.40">
    <property type="match status" value="1"/>
</dbReference>
<dbReference type="PROSITE" id="PS50954">
    <property type="entry name" value="LEM"/>
    <property type="match status" value="1"/>
</dbReference>
<dbReference type="GO" id="GO:0006998">
    <property type="term" value="P:nuclear envelope organization"/>
    <property type="evidence" value="ECO:0007669"/>
    <property type="project" value="TreeGrafter"/>
</dbReference>
<dbReference type="CDD" id="cd12934">
    <property type="entry name" value="LEM"/>
    <property type="match status" value="1"/>
</dbReference>
<name>A0A1V9XSF8_9ACAR</name>
<keyword evidence="4 8" id="KW-1133">Transmembrane helix</keyword>
<organism evidence="10 11">
    <name type="scientific">Tropilaelaps mercedesae</name>
    <dbReference type="NCBI Taxonomy" id="418985"/>
    <lineage>
        <taxon>Eukaryota</taxon>
        <taxon>Metazoa</taxon>
        <taxon>Ecdysozoa</taxon>
        <taxon>Arthropoda</taxon>
        <taxon>Chelicerata</taxon>
        <taxon>Arachnida</taxon>
        <taxon>Acari</taxon>
        <taxon>Parasitiformes</taxon>
        <taxon>Mesostigmata</taxon>
        <taxon>Gamasina</taxon>
        <taxon>Dermanyssoidea</taxon>
        <taxon>Laelapidae</taxon>
        <taxon>Tropilaelaps</taxon>
    </lineage>
</organism>
<keyword evidence="2" id="KW-0597">Phosphoprotein</keyword>
<feature type="transmembrane region" description="Helical" evidence="8">
    <location>
        <begin position="462"/>
        <end position="483"/>
    </location>
</feature>
<dbReference type="EMBL" id="MNPL01004900">
    <property type="protein sequence ID" value="OQR76373.1"/>
    <property type="molecule type" value="Genomic_DNA"/>
</dbReference>
<dbReference type="Proteomes" id="UP000192247">
    <property type="component" value="Unassembled WGS sequence"/>
</dbReference>
<dbReference type="InterPro" id="IPR012677">
    <property type="entry name" value="Nucleotide-bd_a/b_plait_sf"/>
</dbReference>
<dbReference type="InterPro" id="IPR052277">
    <property type="entry name" value="INM_ESCRT-Associated"/>
</dbReference>
<feature type="compositionally biased region" description="Polar residues" evidence="7">
    <location>
        <begin position="203"/>
        <end position="220"/>
    </location>
</feature>
<dbReference type="SMART" id="SM00540">
    <property type="entry name" value="LEM"/>
    <property type="match status" value="1"/>
</dbReference>
<evidence type="ECO:0000256" key="1">
    <source>
        <dbReference type="ARBA" id="ARBA00004473"/>
    </source>
</evidence>